<dbReference type="RefSeq" id="WP_203992255.1">
    <property type="nucleotide sequence ID" value="NZ_BOPG01000017.1"/>
</dbReference>
<organism evidence="4 5">
    <name type="scientific">Virgisporangium aurantiacum</name>
    <dbReference type="NCBI Taxonomy" id="175570"/>
    <lineage>
        <taxon>Bacteria</taxon>
        <taxon>Bacillati</taxon>
        <taxon>Actinomycetota</taxon>
        <taxon>Actinomycetes</taxon>
        <taxon>Micromonosporales</taxon>
        <taxon>Micromonosporaceae</taxon>
        <taxon>Virgisporangium</taxon>
    </lineage>
</organism>
<evidence type="ECO:0000256" key="1">
    <source>
        <dbReference type="ARBA" id="ARBA00022801"/>
    </source>
</evidence>
<dbReference type="GO" id="GO:0016787">
    <property type="term" value="F:hydrolase activity"/>
    <property type="evidence" value="ECO:0007669"/>
    <property type="project" value="UniProtKB-KW"/>
</dbReference>
<proteinExistence type="predicted"/>
<sequence>MRRWSVPLCVLACLTVGVTAAGPAGATPIREPVGPDVAAGFAGPEAAALAEGPPTVTPDEIRFRRDTLRPGTARDAGLLAEPVNALRGIAESYLQPTPDHQNWPTYAGAVVLAAHNGVVVQRFAVGDAVRYSAVGAPPLRVGTELPESEQIPARVDTMYDLASISKLFTTIVLLQQVERKKVDLDAPVATYVPEFAAGGKAAITVKNLLTHTSGLPAFLPFYSTYPTPETRLAAALATPLVAGTSPGNQYVYSDIGLIALGELIQRVTGKDLATAVRDGITAPLAMRDTGYNPGPEKRNRIAATEYQPYVGRGMVWGEVHDENAWALGGVAGHAGLFSTADDLSILCQMLLNGGTYKGRRILAEATVRQALVNYNAGIEERYPESDRGLGFELAKHSYMDALVTPVTFGHTGFTGTSIVIDPLQHSFLIVLSNRVHPDRGWGTNTVARRALARSFADAHAVRPVLGGTAWRTQRRDNATVTLTAPLRKPAGAAAVASFLLWYDTEPRYDSVLVETSPDGGQNWVPATLSLRTLTRRFSVTTGSLTGYGGREWWYVTAPVPTGTTHLRWSYKTDVAAQGRGVYTDHVLVLDPRTSGGVLFAGEGADAGRFVADGWAPANS</sequence>
<dbReference type="SUPFAM" id="SSF56601">
    <property type="entry name" value="beta-lactamase/transpeptidase-like"/>
    <property type="match status" value="1"/>
</dbReference>
<evidence type="ECO:0000259" key="3">
    <source>
        <dbReference type="Pfam" id="PF00144"/>
    </source>
</evidence>
<dbReference type="AlphaFoldDB" id="A0A8J3Z0K7"/>
<dbReference type="Pfam" id="PF00144">
    <property type="entry name" value="Beta-lactamase"/>
    <property type="match status" value="1"/>
</dbReference>
<dbReference type="PANTHER" id="PTHR43283:SF11">
    <property type="entry name" value="BETA-LACTAMASE-RELATED DOMAIN-CONTAINING PROTEIN"/>
    <property type="match status" value="1"/>
</dbReference>
<name>A0A8J3Z0K7_9ACTN</name>
<keyword evidence="5" id="KW-1185">Reference proteome</keyword>
<dbReference type="InterPro" id="IPR001466">
    <property type="entry name" value="Beta-lactam-related"/>
</dbReference>
<dbReference type="Pfam" id="PF20773">
    <property type="entry name" value="InhA-like_MAM"/>
    <property type="match status" value="1"/>
</dbReference>
<accession>A0A8J3Z0K7</accession>
<feature type="domain" description="Beta-lactamase-related" evidence="3">
    <location>
        <begin position="107"/>
        <end position="449"/>
    </location>
</feature>
<feature type="signal peptide" evidence="2">
    <location>
        <begin position="1"/>
        <end position="20"/>
    </location>
</feature>
<evidence type="ECO:0000256" key="2">
    <source>
        <dbReference type="SAM" id="SignalP"/>
    </source>
</evidence>
<dbReference type="InterPro" id="IPR012338">
    <property type="entry name" value="Beta-lactam/transpept-like"/>
</dbReference>
<evidence type="ECO:0000313" key="4">
    <source>
        <dbReference type="EMBL" id="GIJ55444.1"/>
    </source>
</evidence>
<comment type="caution">
    <text evidence="4">The sequence shown here is derived from an EMBL/GenBank/DDBJ whole genome shotgun (WGS) entry which is preliminary data.</text>
</comment>
<reference evidence="4" key="1">
    <citation type="submission" date="2021-01" db="EMBL/GenBank/DDBJ databases">
        <title>Whole genome shotgun sequence of Virgisporangium aurantiacum NBRC 16421.</title>
        <authorList>
            <person name="Komaki H."/>
            <person name="Tamura T."/>
        </authorList>
    </citation>
    <scope>NUCLEOTIDE SEQUENCE</scope>
    <source>
        <strain evidence="4">NBRC 16421</strain>
    </source>
</reference>
<dbReference type="InterPro" id="IPR050789">
    <property type="entry name" value="Diverse_Enzym_Activities"/>
</dbReference>
<keyword evidence="2" id="KW-0732">Signal</keyword>
<dbReference type="Proteomes" id="UP000612585">
    <property type="component" value="Unassembled WGS sequence"/>
</dbReference>
<keyword evidence="1 4" id="KW-0378">Hydrolase</keyword>
<gene>
    <name evidence="4" type="primary">ampC_2</name>
    <name evidence="4" type="ORF">Vau01_029600</name>
</gene>
<dbReference type="PANTHER" id="PTHR43283">
    <property type="entry name" value="BETA-LACTAMASE-RELATED"/>
    <property type="match status" value="1"/>
</dbReference>
<feature type="chain" id="PRO_5039585583" evidence="2">
    <location>
        <begin position="21"/>
        <end position="619"/>
    </location>
</feature>
<evidence type="ECO:0000313" key="5">
    <source>
        <dbReference type="Proteomes" id="UP000612585"/>
    </source>
</evidence>
<dbReference type="Gene3D" id="3.40.710.10">
    <property type="entry name" value="DD-peptidase/beta-lactamase superfamily"/>
    <property type="match status" value="1"/>
</dbReference>
<protein>
    <submittedName>
        <fullName evidence="4">Serine hydrolase</fullName>
    </submittedName>
</protein>
<dbReference type="EMBL" id="BOPG01000017">
    <property type="protein sequence ID" value="GIJ55444.1"/>
    <property type="molecule type" value="Genomic_DNA"/>
</dbReference>